<protein>
    <submittedName>
        <fullName evidence="1">Uncharacterized protein</fullName>
    </submittedName>
</protein>
<sequence>MLSLGWGARGEAWVWRRQLRAWEEEMLGECQALLLNISLQDLSQNRWQPDLDIGDTVRDVYQLLMNQDTITLDIAVGLIWHSQVPLKVSIFAWRLLRDRLPTRANMVTRNILSPEAHFCFSGYGDVESAQHLFLSCSTFGGLWSLVSSWIGSSSETAQTLSDHFVNFTTSAGGLRARRSFMQIILLSCVWVVWNERNHILFYGSTNSLDQMLEKMKTFSYRWLKATSSTLALNCHSWWSNPMLCLSLV</sequence>
<evidence type="ECO:0000313" key="2">
    <source>
        <dbReference type="Proteomes" id="UP001177021"/>
    </source>
</evidence>
<gene>
    <name evidence="1" type="ORF">MILVUS5_LOCUS36415</name>
</gene>
<name>A0ACB0LWQ3_TRIPR</name>
<dbReference type="Proteomes" id="UP001177021">
    <property type="component" value="Unassembled WGS sequence"/>
</dbReference>
<comment type="caution">
    <text evidence="1">The sequence shown here is derived from an EMBL/GenBank/DDBJ whole genome shotgun (WGS) entry which is preliminary data.</text>
</comment>
<accession>A0ACB0LWQ3</accession>
<organism evidence="1 2">
    <name type="scientific">Trifolium pratense</name>
    <name type="common">Red clover</name>
    <dbReference type="NCBI Taxonomy" id="57577"/>
    <lineage>
        <taxon>Eukaryota</taxon>
        <taxon>Viridiplantae</taxon>
        <taxon>Streptophyta</taxon>
        <taxon>Embryophyta</taxon>
        <taxon>Tracheophyta</taxon>
        <taxon>Spermatophyta</taxon>
        <taxon>Magnoliopsida</taxon>
        <taxon>eudicotyledons</taxon>
        <taxon>Gunneridae</taxon>
        <taxon>Pentapetalae</taxon>
        <taxon>rosids</taxon>
        <taxon>fabids</taxon>
        <taxon>Fabales</taxon>
        <taxon>Fabaceae</taxon>
        <taxon>Papilionoideae</taxon>
        <taxon>50 kb inversion clade</taxon>
        <taxon>NPAAA clade</taxon>
        <taxon>Hologalegina</taxon>
        <taxon>IRL clade</taxon>
        <taxon>Trifolieae</taxon>
        <taxon>Trifolium</taxon>
    </lineage>
</organism>
<evidence type="ECO:0000313" key="1">
    <source>
        <dbReference type="EMBL" id="CAJ2672841.1"/>
    </source>
</evidence>
<keyword evidence="2" id="KW-1185">Reference proteome</keyword>
<reference evidence="1" key="1">
    <citation type="submission" date="2023-10" db="EMBL/GenBank/DDBJ databases">
        <authorList>
            <person name="Rodriguez Cubillos JULIANA M."/>
            <person name="De Vega J."/>
        </authorList>
    </citation>
    <scope>NUCLEOTIDE SEQUENCE</scope>
</reference>
<dbReference type="EMBL" id="CASHSV030000716">
    <property type="protein sequence ID" value="CAJ2672841.1"/>
    <property type="molecule type" value="Genomic_DNA"/>
</dbReference>
<proteinExistence type="predicted"/>